<dbReference type="AlphaFoldDB" id="C3Y2X0"/>
<evidence type="ECO:0000313" key="2">
    <source>
        <dbReference type="EMBL" id="EEN65382.1"/>
    </source>
</evidence>
<dbReference type="PANTHER" id="PTHR23282">
    <property type="entry name" value="APICAL ENDOSOMAL GLYCOPROTEIN PRECURSOR"/>
    <property type="match status" value="1"/>
</dbReference>
<feature type="non-terminal residue" evidence="2">
    <location>
        <position position="151"/>
    </location>
</feature>
<dbReference type="InterPro" id="IPR000998">
    <property type="entry name" value="MAM_dom"/>
</dbReference>
<name>C3Y2X0_BRAFL</name>
<evidence type="ECO:0000259" key="1">
    <source>
        <dbReference type="PROSITE" id="PS50060"/>
    </source>
</evidence>
<dbReference type="GO" id="GO:0016020">
    <property type="term" value="C:membrane"/>
    <property type="evidence" value="ECO:0007669"/>
    <property type="project" value="InterPro"/>
</dbReference>
<dbReference type="Pfam" id="PF00629">
    <property type="entry name" value="MAM"/>
    <property type="match status" value="1"/>
</dbReference>
<accession>C3Y2X0</accession>
<sequence length="151" mass="16941">CNFEASICGYQQDRQTDDFDWTRNSGVTASSDTGPSSGYNSNWYLYTEASSPRVQGEVARISSAEFQTEGCQQLQFYYHMYGSEMGTLNVYLATRTYHITSELAWTASGEDVNSWRAVTIDLPEEGYHKVTFEAIQGTGFESDMAIDEISL</sequence>
<dbReference type="eggNOG" id="KOG1095">
    <property type="taxonomic scope" value="Eukaryota"/>
</dbReference>
<dbReference type="PANTHER" id="PTHR23282:SF101">
    <property type="entry name" value="MAM DOMAIN-CONTAINING PROTEIN"/>
    <property type="match status" value="1"/>
</dbReference>
<dbReference type="CDD" id="cd06263">
    <property type="entry name" value="MAM"/>
    <property type="match status" value="1"/>
</dbReference>
<dbReference type="SUPFAM" id="SSF49899">
    <property type="entry name" value="Concanavalin A-like lectins/glucanases"/>
    <property type="match status" value="1"/>
</dbReference>
<reference evidence="2" key="1">
    <citation type="journal article" date="2008" name="Nature">
        <title>The amphioxus genome and the evolution of the chordate karyotype.</title>
        <authorList>
            <consortium name="US DOE Joint Genome Institute (JGI-PGF)"/>
            <person name="Putnam N.H."/>
            <person name="Butts T."/>
            <person name="Ferrier D.E.K."/>
            <person name="Furlong R.F."/>
            <person name="Hellsten U."/>
            <person name="Kawashima T."/>
            <person name="Robinson-Rechavi M."/>
            <person name="Shoguchi E."/>
            <person name="Terry A."/>
            <person name="Yu J.-K."/>
            <person name="Benito-Gutierrez E.L."/>
            <person name="Dubchak I."/>
            <person name="Garcia-Fernandez J."/>
            <person name="Gibson-Brown J.J."/>
            <person name="Grigoriev I.V."/>
            <person name="Horton A.C."/>
            <person name="de Jong P.J."/>
            <person name="Jurka J."/>
            <person name="Kapitonov V.V."/>
            <person name="Kohara Y."/>
            <person name="Kuroki Y."/>
            <person name="Lindquist E."/>
            <person name="Lucas S."/>
            <person name="Osoegawa K."/>
            <person name="Pennacchio L.A."/>
            <person name="Salamov A.A."/>
            <person name="Satou Y."/>
            <person name="Sauka-Spengler T."/>
            <person name="Schmutz J."/>
            <person name="Shin-I T."/>
            <person name="Toyoda A."/>
            <person name="Bronner-Fraser M."/>
            <person name="Fujiyama A."/>
            <person name="Holland L.Z."/>
            <person name="Holland P.W.H."/>
            <person name="Satoh N."/>
            <person name="Rokhsar D.S."/>
        </authorList>
    </citation>
    <scope>NUCLEOTIDE SEQUENCE [LARGE SCALE GENOMIC DNA]</scope>
    <source>
        <strain evidence="2">S238N-H82</strain>
        <tissue evidence="2">Testes</tissue>
    </source>
</reference>
<protein>
    <recommendedName>
        <fullName evidence="1">MAM domain-containing protein</fullName>
    </recommendedName>
</protein>
<proteinExistence type="predicted"/>
<dbReference type="InterPro" id="IPR051560">
    <property type="entry name" value="MAM_domain-containing"/>
</dbReference>
<dbReference type="InParanoid" id="C3Y2X0"/>
<gene>
    <name evidence="2" type="ORF">BRAFLDRAFT_150115</name>
</gene>
<organism>
    <name type="scientific">Branchiostoma floridae</name>
    <name type="common">Florida lancelet</name>
    <name type="synonym">Amphioxus</name>
    <dbReference type="NCBI Taxonomy" id="7739"/>
    <lineage>
        <taxon>Eukaryota</taxon>
        <taxon>Metazoa</taxon>
        <taxon>Chordata</taxon>
        <taxon>Cephalochordata</taxon>
        <taxon>Leptocardii</taxon>
        <taxon>Amphioxiformes</taxon>
        <taxon>Branchiostomatidae</taxon>
        <taxon>Branchiostoma</taxon>
    </lineage>
</organism>
<feature type="non-terminal residue" evidence="2">
    <location>
        <position position="1"/>
    </location>
</feature>
<dbReference type="EMBL" id="GG666482">
    <property type="protein sequence ID" value="EEN65382.1"/>
    <property type="molecule type" value="Genomic_DNA"/>
</dbReference>
<dbReference type="InterPro" id="IPR013320">
    <property type="entry name" value="ConA-like_dom_sf"/>
</dbReference>
<feature type="domain" description="MAM" evidence="1">
    <location>
        <begin position="1"/>
        <end position="151"/>
    </location>
</feature>
<dbReference type="SMART" id="SM00137">
    <property type="entry name" value="MAM"/>
    <property type="match status" value="1"/>
</dbReference>
<dbReference type="PROSITE" id="PS50060">
    <property type="entry name" value="MAM_2"/>
    <property type="match status" value="1"/>
</dbReference>
<dbReference type="Gene3D" id="2.60.120.200">
    <property type="match status" value="1"/>
</dbReference>